<reference evidence="1" key="1">
    <citation type="submission" date="2014-09" db="EMBL/GenBank/DDBJ databases">
        <authorList>
            <person name="Magalhaes I.L.F."/>
            <person name="Oliveira U."/>
            <person name="Santos F.R."/>
            <person name="Vidigal T.H.D.A."/>
            <person name="Brescovit A.D."/>
            <person name="Santos A.J."/>
        </authorList>
    </citation>
    <scope>NUCLEOTIDE SEQUENCE</scope>
    <source>
        <tissue evidence="1">Shoot tissue taken approximately 20 cm above the soil surface</tissue>
    </source>
</reference>
<reference evidence="1" key="2">
    <citation type="journal article" date="2015" name="Data Brief">
        <title>Shoot transcriptome of the giant reed, Arundo donax.</title>
        <authorList>
            <person name="Barrero R.A."/>
            <person name="Guerrero F.D."/>
            <person name="Moolhuijzen P."/>
            <person name="Goolsby J.A."/>
            <person name="Tidwell J."/>
            <person name="Bellgard S.E."/>
            <person name="Bellgard M.I."/>
        </authorList>
    </citation>
    <scope>NUCLEOTIDE SEQUENCE</scope>
    <source>
        <tissue evidence="1">Shoot tissue taken approximately 20 cm above the soil surface</tissue>
    </source>
</reference>
<protein>
    <submittedName>
        <fullName evidence="1">Uncharacterized protein</fullName>
    </submittedName>
</protein>
<accession>A0A0A8Y3R8</accession>
<sequence length="39" mass="4436">MANLYMMHLFLVKTVSMRSWFPVINVCSGNFGSSMAAYM</sequence>
<evidence type="ECO:0000313" key="1">
    <source>
        <dbReference type="EMBL" id="JAD20489.1"/>
    </source>
</evidence>
<dbReference type="EMBL" id="GBRH01277406">
    <property type="protein sequence ID" value="JAD20489.1"/>
    <property type="molecule type" value="Transcribed_RNA"/>
</dbReference>
<organism evidence="1">
    <name type="scientific">Arundo donax</name>
    <name type="common">Giant reed</name>
    <name type="synonym">Donax arundinaceus</name>
    <dbReference type="NCBI Taxonomy" id="35708"/>
    <lineage>
        <taxon>Eukaryota</taxon>
        <taxon>Viridiplantae</taxon>
        <taxon>Streptophyta</taxon>
        <taxon>Embryophyta</taxon>
        <taxon>Tracheophyta</taxon>
        <taxon>Spermatophyta</taxon>
        <taxon>Magnoliopsida</taxon>
        <taxon>Liliopsida</taxon>
        <taxon>Poales</taxon>
        <taxon>Poaceae</taxon>
        <taxon>PACMAD clade</taxon>
        <taxon>Arundinoideae</taxon>
        <taxon>Arundineae</taxon>
        <taxon>Arundo</taxon>
    </lineage>
</organism>
<dbReference type="AlphaFoldDB" id="A0A0A8Y3R8"/>
<name>A0A0A8Y3R8_ARUDO</name>
<proteinExistence type="predicted"/>